<evidence type="ECO:0000313" key="1">
    <source>
        <dbReference type="EMBL" id="EPY08668.1"/>
    </source>
</evidence>
<protein>
    <submittedName>
        <fullName evidence="1">Uncharacterized protein</fullName>
    </submittedName>
</protein>
<name>S9SX33_PAEAL</name>
<dbReference type="eggNOG" id="ENOG502ZX32">
    <property type="taxonomic scope" value="Bacteria"/>
</dbReference>
<gene>
    <name evidence="1" type="ORF">PAALTS15_03802</name>
</gene>
<evidence type="ECO:0000313" key="2">
    <source>
        <dbReference type="Proteomes" id="UP000015344"/>
    </source>
</evidence>
<proteinExistence type="predicted"/>
<accession>S9SX33</accession>
<organism evidence="1 2">
    <name type="scientific">Paenibacillus alvei TS-15</name>
    <dbReference type="NCBI Taxonomy" id="1117108"/>
    <lineage>
        <taxon>Bacteria</taxon>
        <taxon>Bacillati</taxon>
        <taxon>Bacillota</taxon>
        <taxon>Bacilli</taxon>
        <taxon>Bacillales</taxon>
        <taxon>Paenibacillaceae</taxon>
        <taxon>Paenibacillus</taxon>
    </lineage>
</organism>
<dbReference type="Proteomes" id="UP000015344">
    <property type="component" value="Unassembled WGS sequence"/>
</dbReference>
<dbReference type="RefSeq" id="WP_021258317.1">
    <property type="nucleotide sequence ID" value="NZ_ATMT01000012.1"/>
</dbReference>
<reference evidence="1 2" key="1">
    <citation type="submission" date="2013-05" db="EMBL/GenBank/DDBJ databases">
        <authorList>
            <person name="Strain E.A."/>
            <person name="Brown E."/>
            <person name="Allard M.W."/>
            <person name="Luo Y.L."/>
        </authorList>
    </citation>
    <scope>NUCLEOTIDE SEQUENCE [LARGE SCALE GENOMIC DNA]</scope>
    <source>
        <strain evidence="1 2">TS-15</strain>
    </source>
</reference>
<dbReference type="AlphaFoldDB" id="S9SX33"/>
<dbReference type="EMBL" id="ATMT01000012">
    <property type="protein sequence ID" value="EPY08668.1"/>
    <property type="molecule type" value="Genomic_DNA"/>
</dbReference>
<sequence length="76" mass="8615">MLTVERASRITNRFGLGFTEDYVLRRIQNGELERALKPYNGVYNSSYGFGVSIESLAKLLLRHGITEKEINKVLPA</sequence>
<comment type="caution">
    <text evidence="1">The sequence shown here is derived from an EMBL/GenBank/DDBJ whole genome shotgun (WGS) entry which is preliminary data.</text>
</comment>